<organism evidence="3 4">
    <name type="scientific">Dactylosporangium fulvum</name>
    <dbReference type="NCBI Taxonomy" id="53359"/>
    <lineage>
        <taxon>Bacteria</taxon>
        <taxon>Bacillati</taxon>
        <taxon>Actinomycetota</taxon>
        <taxon>Actinomycetes</taxon>
        <taxon>Micromonosporales</taxon>
        <taxon>Micromonosporaceae</taxon>
        <taxon>Dactylosporangium</taxon>
    </lineage>
</organism>
<dbReference type="RefSeq" id="WP_259859317.1">
    <property type="nucleotide sequence ID" value="NZ_BAAAST010000096.1"/>
</dbReference>
<protein>
    <submittedName>
        <fullName evidence="3">Chemotaxis protein CheX</fullName>
    </submittedName>
</protein>
<gene>
    <name evidence="3" type="ORF">Dfulv_41605</name>
</gene>
<keyword evidence="4" id="KW-1185">Reference proteome</keyword>
<dbReference type="EMBL" id="CP073720">
    <property type="protein sequence ID" value="UWP81552.1"/>
    <property type="molecule type" value="Genomic_DNA"/>
</dbReference>
<evidence type="ECO:0000259" key="2">
    <source>
        <dbReference type="Pfam" id="PF13690"/>
    </source>
</evidence>
<dbReference type="CDD" id="cd17906">
    <property type="entry name" value="CheX"/>
    <property type="match status" value="1"/>
</dbReference>
<keyword evidence="1" id="KW-0145">Chemotaxis</keyword>
<name>A0ABY5VWD2_9ACTN</name>
<dbReference type="Proteomes" id="UP001059617">
    <property type="component" value="Chromosome"/>
</dbReference>
<dbReference type="PANTHER" id="PTHR39452:SF1">
    <property type="entry name" value="CHEY-P PHOSPHATASE CHEX"/>
    <property type="match status" value="1"/>
</dbReference>
<sequence>MTNPTEEDLKVIAEQVWSSYLDLDGASPLVPTPAEKHVADVTASVSVTGAWRGHVLVSCSDTAARNVAAALLSIEFDDVAEEDVADALGELANIIGGNVKSLLPEPCALSLPHVHVEGASGRYPAVTEVCHLDGSWLDEAVTVTVLESTTDLAGAPV</sequence>
<accession>A0ABY5VWD2</accession>
<dbReference type="InterPro" id="IPR028051">
    <property type="entry name" value="CheX-like_dom"/>
</dbReference>
<evidence type="ECO:0000256" key="1">
    <source>
        <dbReference type="ARBA" id="ARBA00022500"/>
    </source>
</evidence>
<evidence type="ECO:0000313" key="3">
    <source>
        <dbReference type="EMBL" id="UWP81552.1"/>
    </source>
</evidence>
<dbReference type="Gene3D" id="3.40.1550.10">
    <property type="entry name" value="CheC-like"/>
    <property type="match status" value="1"/>
</dbReference>
<dbReference type="InterPro" id="IPR038756">
    <property type="entry name" value="CheX-like"/>
</dbReference>
<evidence type="ECO:0000313" key="4">
    <source>
        <dbReference type="Proteomes" id="UP001059617"/>
    </source>
</evidence>
<reference evidence="3" key="1">
    <citation type="submission" date="2021-04" db="EMBL/GenBank/DDBJ databases">
        <authorList>
            <person name="Hartkoorn R.C."/>
            <person name="Beaudoing E."/>
            <person name="Hot D."/>
        </authorList>
    </citation>
    <scope>NUCLEOTIDE SEQUENCE</scope>
    <source>
        <strain evidence="3">NRRL B-16292</strain>
    </source>
</reference>
<reference evidence="3" key="2">
    <citation type="submission" date="2022-09" db="EMBL/GenBank/DDBJ databases">
        <title>Biosynthetic gene clusters of Dactylosporangioum fulvum.</title>
        <authorList>
            <person name="Caradec T."/>
        </authorList>
    </citation>
    <scope>NUCLEOTIDE SEQUENCE</scope>
    <source>
        <strain evidence="3">NRRL B-16292</strain>
    </source>
</reference>
<dbReference type="InterPro" id="IPR028976">
    <property type="entry name" value="CheC-like_sf"/>
</dbReference>
<feature type="domain" description="Chemotaxis phosphatase CheX-like" evidence="2">
    <location>
        <begin position="41"/>
        <end position="115"/>
    </location>
</feature>
<dbReference type="PANTHER" id="PTHR39452">
    <property type="entry name" value="CHEY-P PHOSPHATASE CHEX"/>
    <property type="match status" value="1"/>
</dbReference>
<proteinExistence type="predicted"/>
<dbReference type="SUPFAM" id="SSF103039">
    <property type="entry name" value="CheC-like"/>
    <property type="match status" value="1"/>
</dbReference>
<dbReference type="Pfam" id="PF13690">
    <property type="entry name" value="CheX"/>
    <property type="match status" value="1"/>
</dbReference>